<dbReference type="InterPro" id="IPR036365">
    <property type="entry name" value="PGBD-like_sf"/>
</dbReference>
<comment type="caution">
    <text evidence="1">The sequence shown here is derived from an EMBL/GenBank/DDBJ whole genome shotgun (WGS) entry which is preliminary data.</text>
</comment>
<dbReference type="SUPFAM" id="SSF47090">
    <property type="entry name" value="PGBD-like"/>
    <property type="match status" value="1"/>
</dbReference>
<sequence length="246" mass="27464">MSTNWGDAVWNERGELVVSIYKQPPEMKDNLNNKPKHTYKEIDCGGECGGCVALVVDGEVISGPPFHPNCKCSLSAADIESAPEQESNLGDIVGSNRNSAPEDVKWLKEALQDLGFYEPDTRAGETPEELNQYPNQNLFNAINKFQREHNLSERGIVARKKDFQNRDDYGPIKKYTSWPGGEHGWGKHRVWLEPSKETDTYGRGGFSIHGGEEPGSAGCIDLTSEMPAFADWFKKNGKDLIIKVKY</sequence>
<organism evidence="1 2">
    <name type="scientific">Candidatus Enterousia avicola</name>
    <dbReference type="NCBI Taxonomy" id="2840787"/>
    <lineage>
        <taxon>Bacteria</taxon>
        <taxon>Pseudomonadati</taxon>
        <taxon>Pseudomonadota</taxon>
        <taxon>Alphaproteobacteria</taxon>
        <taxon>Candidatus Enterousia</taxon>
    </lineage>
</organism>
<dbReference type="Proteomes" id="UP000824142">
    <property type="component" value="Unassembled WGS sequence"/>
</dbReference>
<name>A0A9D1MRW5_9PROT</name>
<dbReference type="InterPro" id="IPR036366">
    <property type="entry name" value="PGBDSf"/>
</dbReference>
<dbReference type="EMBL" id="DVNO01000021">
    <property type="protein sequence ID" value="HIU65485.1"/>
    <property type="molecule type" value="Genomic_DNA"/>
</dbReference>
<reference evidence="1" key="2">
    <citation type="journal article" date="2021" name="PeerJ">
        <title>Extensive microbial diversity within the chicken gut microbiome revealed by metagenomics and culture.</title>
        <authorList>
            <person name="Gilroy R."/>
            <person name="Ravi A."/>
            <person name="Getino M."/>
            <person name="Pursley I."/>
            <person name="Horton D.L."/>
            <person name="Alikhan N.F."/>
            <person name="Baker D."/>
            <person name="Gharbi K."/>
            <person name="Hall N."/>
            <person name="Watson M."/>
            <person name="Adriaenssens E.M."/>
            <person name="Foster-Nyarko E."/>
            <person name="Jarju S."/>
            <person name="Secka A."/>
            <person name="Antonio M."/>
            <person name="Oren A."/>
            <person name="Chaudhuri R.R."/>
            <person name="La Ragione R."/>
            <person name="Hildebrand F."/>
            <person name="Pallen M.J."/>
        </authorList>
    </citation>
    <scope>NUCLEOTIDE SEQUENCE</scope>
    <source>
        <strain evidence="1">CHK136-897</strain>
    </source>
</reference>
<protein>
    <submittedName>
        <fullName evidence="1">Peptidoglycan-binding protein</fullName>
    </submittedName>
</protein>
<accession>A0A9D1MRW5</accession>
<dbReference type="AlphaFoldDB" id="A0A9D1MRW5"/>
<reference evidence="1" key="1">
    <citation type="submission" date="2020-10" db="EMBL/GenBank/DDBJ databases">
        <authorList>
            <person name="Gilroy R."/>
        </authorList>
    </citation>
    <scope>NUCLEOTIDE SEQUENCE</scope>
    <source>
        <strain evidence="1">CHK136-897</strain>
    </source>
</reference>
<proteinExistence type="predicted"/>
<dbReference type="Gene3D" id="1.10.101.10">
    <property type="entry name" value="PGBD-like superfamily/PGBD"/>
    <property type="match status" value="1"/>
</dbReference>
<gene>
    <name evidence="1" type="ORF">IAC63_02485</name>
</gene>
<evidence type="ECO:0000313" key="2">
    <source>
        <dbReference type="Proteomes" id="UP000824142"/>
    </source>
</evidence>
<evidence type="ECO:0000313" key="1">
    <source>
        <dbReference type="EMBL" id="HIU65485.1"/>
    </source>
</evidence>